<evidence type="ECO:0000256" key="2">
    <source>
        <dbReference type="ARBA" id="ARBA00023125"/>
    </source>
</evidence>
<feature type="DNA-binding region" description="H-T-H motif" evidence="4">
    <location>
        <begin position="56"/>
        <end position="75"/>
    </location>
</feature>
<keyword evidence="1" id="KW-0805">Transcription regulation</keyword>
<dbReference type="InterPro" id="IPR001647">
    <property type="entry name" value="HTH_TetR"/>
</dbReference>
<proteinExistence type="predicted"/>
<sequence>MNVLHFGIRSANLHFVSTSAENGAADHRASKREETARRIMVSAQRLASEHGLDGFTMDELAAASGVSRRTLFNYYPSKVDACLGPPIEVPASAMEAFASGGPTGDLGADLEHLAREVLGIEEPTREEMVLHRQLFQNPRLVEALHDRFAELAVDLEGAVRARGGEQIDQEGALLLIRVLLVVFDTAIDASIAGDDTPLSDLFSRHFGNLRRLLA</sequence>
<evidence type="ECO:0000313" key="6">
    <source>
        <dbReference type="EMBL" id="MDQ1106213.1"/>
    </source>
</evidence>
<keyword evidence="3" id="KW-0804">Transcription</keyword>
<dbReference type="PANTHER" id="PTHR30055">
    <property type="entry name" value="HTH-TYPE TRANSCRIPTIONAL REGULATOR RUTR"/>
    <property type="match status" value="1"/>
</dbReference>
<dbReference type="InterPro" id="IPR050109">
    <property type="entry name" value="HTH-type_TetR-like_transc_reg"/>
</dbReference>
<dbReference type="EMBL" id="JAUTAN010000001">
    <property type="protein sequence ID" value="MDQ1106213.1"/>
    <property type="molecule type" value="Genomic_DNA"/>
</dbReference>
<dbReference type="PROSITE" id="PS50977">
    <property type="entry name" value="HTH_TETR_2"/>
    <property type="match status" value="1"/>
</dbReference>
<dbReference type="Gene3D" id="1.10.357.10">
    <property type="entry name" value="Tetracycline Repressor, domain 2"/>
    <property type="match status" value="1"/>
</dbReference>
<protein>
    <submittedName>
        <fullName evidence="6">AcrR family transcriptional regulator</fullName>
    </submittedName>
</protein>
<dbReference type="SUPFAM" id="SSF46689">
    <property type="entry name" value="Homeodomain-like"/>
    <property type="match status" value="1"/>
</dbReference>
<organism evidence="6 7">
    <name type="scientific">Nocardioides zeae</name>
    <dbReference type="NCBI Taxonomy" id="1457234"/>
    <lineage>
        <taxon>Bacteria</taxon>
        <taxon>Bacillati</taxon>
        <taxon>Actinomycetota</taxon>
        <taxon>Actinomycetes</taxon>
        <taxon>Propionibacteriales</taxon>
        <taxon>Nocardioidaceae</taxon>
        <taxon>Nocardioides</taxon>
    </lineage>
</organism>
<gene>
    <name evidence="6" type="ORF">QE405_003497</name>
</gene>
<evidence type="ECO:0000256" key="4">
    <source>
        <dbReference type="PROSITE-ProRule" id="PRU00335"/>
    </source>
</evidence>
<evidence type="ECO:0000256" key="1">
    <source>
        <dbReference type="ARBA" id="ARBA00023015"/>
    </source>
</evidence>
<evidence type="ECO:0000256" key="3">
    <source>
        <dbReference type="ARBA" id="ARBA00023163"/>
    </source>
</evidence>
<reference evidence="6" key="1">
    <citation type="submission" date="2023-07" db="EMBL/GenBank/DDBJ databases">
        <title>Functional and genomic diversity of the sorghum phyllosphere microbiome.</title>
        <authorList>
            <person name="Shade A."/>
        </authorList>
    </citation>
    <scope>NUCLEOTIDE SEQUENCE</scope>
    <source>
        <strain evidence="6">SORGH_AS_1067</strain>
    </source>
</reference>
<keyword evidence="2 4" id="KW-0238">DNA-binding</keyword>
<comment type="caution">
    <text evidence="6">The sequence shown here is derived from an EMBL/GenBank/DDBJ whole genome shotgun (WGS) entry which is preliminary data.</text>
</comment>
<dbReference type="GO" id="GO:0000976">
    <property type="term" value="F:transcription cis-regulatory region binding"/>
    <property type="evidence" value="ECO:0007669"/>
    <property type="project" value="TreeGrafter"/>
</dbReference>
<evidence type="ECO:0000313" key="7">
    <source>
        <dbReference type="Proteomes" id="UP001239215"/>
    </source>
</evidence>
<dbReference type="GO" id="GO:0003700">
    <property type="term" value="F:DNA-binding transcription factor activity"/>
    <property type="evidence" value="ECO:0007669"/>
    <property type="project" value="TreeGrafter"/>
</dbReference>
<dbReference type="Proteomes" id="UP001239215">
    <property type="component" value="Unassembled WGS sequence"/>
</dbReference>
<dbReference type="InterPro" id="IPR009057">
    <property type="entry name" value="Homeodomain-like_sf"/>
</dbReference>
<feature type="domain" description="HTH tetR-type" evidence="5">
    <location>
        <begin position="33"/>
        <end position="93"/>
    </location>
</feature>
<dbReference type="PANTHER" id="PTHR30055:SF234">
    <property type="entry name" value="HTH-TYPE TRANSCRIPTIONAL REGULATOR BETI"/>
    <property type="match status" value="1"/>
</dbReference>
<evidence type="ECO:0000259" key="5">
    <source>
        <dbReference type="PROSITE" id="PS50977"/>
    </source>
</evidence>
<name>A0AAJ1U6N1_9ACTN</name>
<dbReference type="AlphaFoldDB" id="A0AAJ1U6N1"/>
<accession>A0AAJ1U6N1</accession>
<dbReference type="Pfam" id="PF00440">
    <property type="entry name" value="TetR_N"/>
    <property type="match status" value="1"/>
</dbReference>